<proteinExistence type="predicted"/>
<accession>A0A8C0XPK6</accession>
<dbReference type="InterPro" id="IPR015425">
    <property type="entry name" value="FH2_Formin"/>
</dbReference>
<sequence length="210" mass="23259">MRSFFWKTIPEEQVRGKTNIWTLAAQQQHHYQIDTKTVEELFGQQEDPAKSSLPRRGGSLNSSFKDAREEITILDAKRNMNIGIFLKQFKKSPQSIVEDIHLGKSEHYGSETLREFLKLLPESEEQRDWRLEAAGATFPGSPSGDPQQHRHTVGTPQLCAGDLRHITQETPHGSWGGGHSDRGAETAPGEQQLPPGEGAAPAAQGVSQEA</sequence>
<reference evidence="3" key="1">
    <citation type="submission" date="2023-09" db="UniProtKB">
        <authorList>
            <consortium name="Ensembl"/>
        </authorList>
    </citation>
    <scope>IDENTIFICATION</scope>
</reference>
<feature type="region of interest" description="Disordered" evidence="1">
    <location>
        <begin position="135"/>
        <end position="154"/>
    </location>
</feature>
<name>A0A8C0XPK6_CASCN</name>
<evidence type="ECO:0000256" key="1">
    <source>
        <dbReference type="SAM" id="MobiDB-lite"/>
    </source>
</evidence>
<dbReference type="Pfam" id="PF02181">
    <property type="entry name" value="FH2"/>
    <property type="match status" value="1"/>
</dbReference>
<evidence type="ECO:0000259" key="2">
    <source>
        <dbReference type="PROSITE" id="PS51444"/>
    </source>
</evidence>
<dbReference type="PROSITE" id="PS51444">
    <property type="entry name" value="FH2"/>
    <property type="match status" value="1"/>
</dbReference>
<dbReference type="Ensembl" id="ENSCCNT00000039231.1">
    <property type="protein sequence ID" value="ENSCCNP00000031202.1"/>
    <property type="gene ID" value="ENSCCNG00000029716.1"/>
</dbReference>
<feature type="domain" description="FH2" evidence="2">
    <location>
        <begin position="1"/>
        <end position="210"/>
    </location>
</feature>
<organism evidence="3">
    <name type="scientific">Castor canadensis</name>
    <name type="common">American beaver</name>
    <dbReference type="NCBI Taxonomy" id="51338"/>
    <lineage>
        <taxon>Eukaryota</taxon>
        <taxon>Metazoa</taxon>
        <taxon>Chordata</taxon>
        <taxon>Craniata</taxon>
        <taxon>Vertebrata</taxon>
        <taxon>Euteleostomi</taxon>
        <taxon>Mammalia</taxon>
        <taxon>Eutheria</taxon>
        <taxon>Euarchontoglires</taxon>
        <taxon>Glires</taxon>
        <taxon>Rodentia</taxon>
        <taxon>Castorimorpha</taxon>
        <taxon>Castoridae</taxon>
        <taxon>Castor</taxon>
    </lineage>
</organism>
<dbReference type="Gene3D" id="1.20.58.2220">
    <property type="entry name" value="Formin, FH2 domain"/>
    <property type="match status" value="1"/>
</dbReference>
<feature type="region of interest" description="Disordered" evidence="1">
    <location>
        <begin position="162"/>
        <end position="210"/>
    </location>
</feature>
<dbReference type="PANTHER" id="PTHR46345:SF11">
    <property type="entry name" value="FORMIN-J-LIKE"/>
    <property type="match status" value="1"/>
</dbReference>
<feature type="compositionally biased region" description="Low complexity" evidence="1">
    <location>
        <begin position="191"/>
        <end position="210"/>
    </location>
</feature>
<gene>
    <name evidence="3" type="primary">Fhdc1</name>
</gene>
<dbReference type="SUPFAM" id="SSF101447">
    <property type="entry name" value="Formin homology 2 domain (FH2 domain)"/>
    <property type="match status" value="1"/>
</dbReference>
<dbReference type="PANTHER" id="PTHR46345">
    <property type="entry name" value="INVERTED FORMIN-2"/>
    <property type="match status" value="1"/>
</dbReference>
<dbReference type="InterPro" id="IPR042201">
    <property type="entry name" value="FH2_Formin_sf"/>
</dbReference>
<protein>
    <recommendedName>
        <fullName evidence="2">FH2 domain-containing protein</fullName>
    </recommendedName>
</protein>
<dbReference type="AlphaFoldDB" id="A0A8C0XPK6"/>
<evidence type="ECO:0000313" key="3">
    <source>
        <dbReference type="Ensembl" id="ENSCCNP00000031202.1"/>
    </source>
</evidence>